<feature type="non-terminal residue" evidence="1">
    <location>
        <position position="51"/>
    </location>
</feature>
<gene>
    <name evidence="1" type="ORF">RFULGI_LOCUS2703</name>
</gene>
<accession>A0A9N8ZU52</accession>
<keyword evidence="2" id="KW-1185">Reference proteome</keyword>
<dbReference type="AlphaFoldDB" id="A0A9N8ZU52"/>
<reference evidence="1" key="1">
    <citation type="submission" date="2021-06" db="EMBL/GenBank/DDBJ databases">
        <authorList>
            <person name="Kallberg Y."/>
            <person name="Tangrot J."/>
            <person name="Rosling A."/>
        </authorList>
    </citation>
    <scope>NUCLEOTIDE SEQUENCE</scope>
    <source>
        <strain evidence="1">IN212</strain>
    </source>
</reference>
<proteinExistence type="predicted"/>
<evidence type="ECO:0000313" key="2">
    <source>
        <dbReference type="Proteomes" id="UP000789396"/>
    </source>
</evidence>
<dbReference type="EMBL" id="CAJVPZ010002125">
    <property type="protein sequence ID" value="CAG8506802.1"/>
    <property type="molecule type" value="Genomic_DNA"/>
</dbReference>
<dbReference type="Proteomes" id="UP000789396">
    <property type="component" value="Unassembled WGS sequence"/>
</dbReference>
<sequence>MSSPGWPQNIRRALNKRFQANIDLTLVQKVQSNILHTLYKDSQEKQDQICI</sequence>
<protein>
    <submittedName>
        <fullName evidence="1">5839_t:CDS:1</fullName>
    </submittedName>
</protein>
<organism evidence="1 2">
    <name type="scientific">Racocetra fulgida</name>
    <dbReference type="NCBI Taxonomy" id="60492"/>
    <lineage>
        <taxon>Eukaryota</taxon>
        <taxon>Fungi</taxon>
        <taxon>Fungi incertae sedis</taxon>
        <taxon>Mucoromycota</taxon>
        <taxon>Glomeromycotina</taxon>
        <taxon>Glomeromycetes</taxon>
        <taxon>Diversisporales</taxon>
        <taxon>Gigasporaceae</taxon>
        <taxon>Racocetra</taxon>
    </lineage>
</organism>
<feature type="non-terminal residue" evidence="1">
    <location>
        <position position="1"/>
    </location>
</feature>
<comment type="caution">
    <text evidence="1">The sequence shown here is derived from an EMBL/GenBank/DDBJ whole genome shotgun (WGS) entry which is preliminary data.</text>
</comment>
<name>A0A9N8ZU52_9GLOM</name>
<evidence type="ECO:0000313" key="1">
    <source>
        <dbReference type="EMBL" id="CAG8506802.1"/>
    </source>
</evidence>